<accession>A0A0M0J8Z5</accession>
<evidence type="ECO:0000256" key="1">
    <source>
        <dbReference type="ARBA" id="ARBA00004541"/>
    </source>
</evidence>
<feature type="transmembrane region" description="Helical" evidence="11">
    <location>
        <begin position="681"/>
        <end position="706"/>
    </location>
</feature>
<evidence type="ECO:0000256" key="7">
    <source>
        <dbReference type="ARBA" id="ARBA00023136"/>
    </source>
</evidence>
<feature type="region of interest" description="Disordered" evidence="10">
    <location>
        <begin position="1467"/>
        <end position="1575"/>
    </location>
</feature>
<feature type="compositionally biased region" description="Low complexity" evidence="10">
    <location>
        <begin position="1514"/>
        <end position="1526"/>
    </location>
</feature>
<keyword evidence="3" id="KW-0406">Ion transport</keyword>
<keyword evidence="3" id="KW-0107">Calcium channel</keyword>
<dbReference type="GO" id="GO:0005509">
    <property type="term" value="F:calcium ion binding"/>
    <property type="evidence" value="ECO:0007669"/>
    <property type="project" value="InterPro"/>
</dbReference>
<dbReference type="Pfam" id="PF13499">
    <property type="entry name" value="EF-hand_7"/>
    <property type="match status" value="1"/>
</dbReference>
<evidence type="ECO:0000256" key="4">
    <source>
        <dbReference type="ARBA" id="ARBA00022692"/>
    </source>
</evidence>
<feature type="transmembrane region" description="Helical" evidence="11">
    <location>
        <begin position="1170"/>
        <end position="1192"/>
    </location>
</feature>
<feature type="transmembrane region" description="Helical" evidence="11">
    <location>
        <begin position="1204"/>
        <end position="1227"/>
    </location>
</feature>
<dbReference type="Gene3D" id="1.10.238.10">
    <property type="entry name" value="EF-hand"/>
    <property type="match status" value="1"/>
</dbReference>
<dbReference type="InterPro" id="IPR003915">
    <property type="entry name" value="PKD_2"/>
</dbReference>
<dbReference type="PROSITE" id="PS00018">
    <property type="entry name" value="EF_HAND_1"/>
    <property type="match status" value="2"/>
</dbReference>
<dbReference type="SMART" id="SM00054">
    <property type="entry name" value="EFh"/>
    <property type="match status" value="2"/>
</dbReference>
<dbReference type="GO" id="GO:0050982">
    <property type="term" value="P:detection of mechanical stimulus"/>
    <property type="evidence" value="ECO:0007669"/>
    <property type="project" value="TreeGrafter"/>
</dbReference>
<feature type="compositionally biased region" description="Basic residues" evidence="10">
    <location>
        <begin position="1564"/>
        <end position="1575"/>
    </location>
</feature>
<keyword evidence="3" id="KW-0109">Calcium transport</keyword>
<protein>
    <recommendedName>
        <fullName evidence="12">EF-hand domain-containing protein</fullName>
    </recommendedName>
</protein>
<evidence type="ECO:0000313" key="13">
    <source>
        <dbReference type="EMBL" id="KOO23051.1"/>
    </source>
</evidence>
<dbReference type="InterPro" id="IPR051223">
    <property type="entry name" value="Polycystin"/>
</dbReference>
<evidence type="ECO:0000256" key="5">
    <source>
        <dbReference type="ARBA" id="ARBA00022837"/>
    </source>
</evidence>
<dbReference type="GO" id="GO:0005262">
    <property type="term" value="F:calcium channel activity"/>
    <property type="evidence" value="ECO:0007669"/>
    <property type="project" value="UniProtKB-KW"/>
</dbReference>
<keyword evidence="6 11" id="KW-1133">Transmembrane helix</keyword>
<feature type="transmembrane region" description="Helical" evidence="11">
    <location>
        <begin position="1115"/>
        <end position="1134"/>
    </location>
</feature>
<feature type="transmembrane region" description="Helical" evidence="11">
    <location>
        <begin position="1075"/>
        <end position="1095"/>
    </location>
</feature>
<sequence>AQPLLNQVLPVHASLAHLLRTRLAPLLAAEDDAGATTTTPPYEWASAADYLPNPAVHWALLRTAEAARAQGENFKADQGAGALLAATRGDLGELACALGALLHGPVGSAQLHGPVADGAVALAILQMLSPTGRRSVAMEDGDGRRGEHLHTGRRCVALEDEGAVLGARVAIERLGAPGWRVALDAALGAGVVADGGGGGYPATLCVPLRTSFDARSDEAAALSHWWPAVRLWVRQPGHSRYSGVLEGLLRRAARLHAQGGWLDSGGPRKRRMPEIISGGGGGSSSHAALELRAPLLPLHDARRLVDACALYLPAVLPLLRPSDALALLHAYALATARTPAAPGESTGPPEIAEIAISKPPEIAEIAISKPPEIAEIAISKLVDAASSWRRPPQGGAEPKRPPLQAGCALALLPLWYGRSAVPGALSEPTLDHSFAPLATLDGAGADLALCSHSSYLLAALYLPPAAPAEARWSCDVGAVAAARVRRVAAALANVRAALDAEVEGLLRESGATKVAERLRGVGVHLFGGPSMTHVQRRIWDEEAAPKKRRPRTGHFHSFLRKNERPHDALKAALFESRDRLTNLFELWDEDDNGQLNRIEFRRAAKILGCRQTKEELDAFFDIVDTNQDGTLSHAELMDVVREPELSSIVPPTEAPPPAADEPNIGRVQGCKRCALKVIRTVYAIASSVTVQTLMYFAFVYIVQMLVRSLLTRSLKLLPTDPKAVPRRACSSTTGNAYDNDLKEFNTIRRIADIWQWGNALLWPGLLGNIGPTCAAVGKGSFFRSADMATETNYSAIYYGAPGDFCNDDRLQDGEGYGVVTNEGATPPLVADVVDRFNQMDWTDGLRILQVRAASTSATLCATDTIGGTCYPEPDGVGYVEDTAPFGYNATHPEQPLSYPFRWRSAEEMGSAKMWSASPSSFRGYTGAGYVSFVIPFFSEVFLRDERGTPSQVTDFQRYRVLRGDGRKPHFFCVRLSWDSHHVHQLCDPNDPSRQNRTTGIVRAAIVEFWNDLKRAHYVDARTRMVELLVPLTSNHLGVKSTARLMLEITSTGAVLPSYDTLTRVSRQFQIDDTDFWRKIGLAFTCFFCLMELPELLGLEDGVFELSDVIKYLSDIWNAMDWVVYILFIFVYILATSYLRNARSFVCGDFCTSIGFQDDHLAMTDARRLKFYLAMTSCLQLLKIMKIMAILVPKMGLAPSVLKKAMADLIFFGVVFGISVFAFANVLFIQLGPNMAEFASPLNSFVTLGRALFGDFDLDLIIDNSPDYMNTVLYLMYLFCAVFILLSMFLAILGEAQANLRDDERTQRRNAESKGEKLPSEYGIFTKMTTLISRGLARVPVLGNNLKQFEEAEEEKKQAEATRVEEQEQKLDVQQEQASASSILVPLADRLEARQLKMGDKIEELLAACGVFASGVRRSSSSGAACGSSPILRAGSPGFSDSGDDRLERLEQTLLRVENMVMEMRQAHSSMLERDRNGDRGVSRHRSLNRQGRLHHHISRAASANTGDDPLHPASGSSMFEESMSSSATKEKPPTRTLSTTECLSSYRAEEKPESSFTAKEKPPSRRRVRKVHLDA</sequence>
<reference evidence="14" key="1">
    <citation type="journal article" date="2015" name="PLoS Genet.">
        <title>Genome Sequence and Transcriptome Analyses of Chrysochromulina tobin: Metabolic Tools for Enhanced Algal Fitness in the Prominent Order Prymnesiales (Haptophyceae).</title>
        <authorList>
            <person name="Hovde B.T."/>
            <person name="Deodato C.R."/>
            <person name="Hunsperger H.M."/>
            <person name="Ryken S.A."/>
            <person name="Yost W."/>
            <person name="Jha R.K."/>
            <person name="Patterson J."/>
            <person name="Monnat R.J. Jr."/>
            <person name="Barlow S.B."/>
            <person name="Starkenburg S.R."/>
            <person name="Cattolico R.A."/>
        </authorList>
    </citation>
    <scope>NUCLEOTIDE SEQUENCE</scope>
    <source>
        <strain evidence="14">CCMP291</strain>
    </source>
</reference>
<feature type="non-terminal residue" evidence="13">
    <location>
        <position position="1"/>
    </location>
</feature>
<keyword evidence="5" id="KW-0106">Calcium</keyword>
<feature type="coiled-coil region" evidence="9">
    <location>
        <begin position="1341"/>
        <end position="1376"/>
    </location>
</feature>
<feature type="compositionally biased region" description="Basic and acidic residues" evidence="10">
    <location>
        <begin position="1547"/>
        <end position="1563"/>
    </location>
</feature>
<keyword evidence="3" id="KW-0407">Ion channel</keyword>
<dbReference type="PANTHER" id="PTHR10877">
    <property type="entry name" value="POLYCYSTIN FAMILY MEMBER"/>
    <property type="match status" value="1"/>
</dbReference>
<dbReference type="PRINTS" id="PR01433">
    <property type="entry name" value="POLYCYSTIN2"/>
</dbReference>
<dbReference type="PANTHER" id="PTHR10877:SF197">
    <property type="entry name" value="POLYCYSTIC KIDNEY DISEASE PROTEIN 1-LIKE 2"/>
    <property type="match status" value="1"/>
</dbReference>
<evidence type="ECO:0000256" key="8">
    <source>
        <dbReference type="ARBA" id="ARBA00023329"/>
    </source>
</evidence>
<comment type="subcellular location">
    <subcellularLocation>
        <location evidence="2">Cell membrane</location>
        <topology evidence="2">Multi-pass membrane protein</topology>
    </subcellularLocation>
    <subcellularLocation>
        <location evidence="1">Cytoplasmic vesicle</location>
    </subcellularLocation>
</comment>
<keyword evidence="7 11" id="KW-0472">Membrane</keyword>
<feature type="compositionally biased region" description="Basic residues" evidence="10">
    <location>
        <begin position="1482"/>
        <end position="1498"/>
    </location>
</feature>
<dbReference type="Pfam" id="PF08016">
    <property type="entry name" value="PKD_channel"/>
    <property type="match status" value="1"/>
</dbReference>
<dbReference type="InterPro" id="IPR011992">
    <property type="entry name" value="EF-hand-dom_pair"/>
</dbReference>
<keyword evidence="4 11" id="KW-0812">Transmembrane</keyword>
<keyword evidence="14" id="KW-1185">Reference proteome</keyword>
<organism evidence="13 14">
    <name type="scientific">Chrysochromulina tobinii</name>
    <dbReference type="NCBI Taxonomy" id="1460289"/>
    <lineage>
        <taxon>Eukaryota</taxon>
        <taxon>Haptista</taxon>
        <taxon>Haptophyta</taxon>
        <taxon>Prymnesiophyceae</taxon>
        <taxon>Prymnesiales</taxon>
        <taxon>Chrysochromulinaceae</taxon>
        <taxon>Chrysochromulina</taxon>
    </lineage>
</organism>
<dbReference type="SUPFAM" id="SSF47473">
    <property type="entry name" value="EF-hand"/>
    <property type="match status" value="1"/>
</dbReference>
<dbReference type="GO" id="GO:0005886">
    <property type="term" value="C:plasma membrane"/>
    <property type="evidence" value="ECO:0007669"/>
    <property type="project" value="UniProtKB-SubCell"/>
</dbReference>
<evidence type="ECO:0000256" key="2">
    <source>
        <dbReference type="ARBA" id="ARBA00004651"/>
    </source>
</evidence>
<dbReference type="OrthoDB" id="444119at2759"/>
<feature type="compositionally biased region" description="Basic and acidic residues" evidence="10">
    <location>
        <begin position="1470"/>
        <end position="1481"/>
    </location>
</feature>
<comment type="caution">
    <text evidence="13">The sequence shown here is derived from an EMBL/GenBank/DDBJ whole genome shotgun (WGS) entry which is preliminary data.</text>
</comment>
<feature type="region of interest" description="Disordered" evidence="10">
    <location>
        <begin position="1421"/>
        <end position="1443"/>
    </location>
</feature>
<evidence type="ECO:0000256" key="3">
    <source>
        <dbReference type="ARBA" id="ARBA00022673"/>
    </source>
</evidence>
<evidence type="ECO:0000313" key="14">
    <source>
        <dbReference type="Proteomes" id="UP000037460"/>
    </source>
</evidence>
<dbReference type="InterPro" id="IPR013122">
    <property type="entry name" value="PKD1_2_channel"/>
</dbReference>
<evidence type="ECO:0000256" key="6">
    <source>
        <dbReference type="ARBA" id="ARBA00022989"/>
    </source>
</evidence>
<dbReference type="GO" id="GO:0031410">
    <property type="term" value="C:cytoplasmic vesicle"/>
    <property type="evidence" value="ECO:0007669"/>
    <property type="project" value="UniProtKB-SubCell"/>
</dbReference>
<keyword evidence="3" id="KW-0813">Transport</keyword>
<evidence type="ECO:0000259" key="12">
    <source>
        <dbReference type="PROSITE" id="PS50222"/>
    </source>
</evidence>
<dbReference type="EMBL" id="JWZX01003225">
    <property type="protein sequence ID" value="KOO23051.1"/>
    <property type="molecule type" value="Genomic_DNA"/>
</dbReference>
<feature type="domain" description="EF-hand" evidence="12">
    <location>
        <begin position="611"/>
        <end position="646"/>
    </location>
</feature>
<evidence type="ECO:0000256" key="10">
    <source>
        <dbReference type="SAM" id="MobiDB-lite"/>
    </source>
</evidence>
<evidence type="ECO:0000256" key="9">
    <source>
        <dbReference type="SAM" id="Coils"/>
    </source>
</evidence>
<feature type="domain" description="EF-hand" evidence="12">
    <location>
        <begin position="575"/>
        <end position="610"/>
    </location>
</feature>
<dbReference type="InterPro" id="IPR002048">
    <property type="entry name" value="EF_hand_dom"/>
</dbReference>
<gene>
    <name evidence="13" type="ORF">Ctob_005747</name>
</gene>
<keyword evidence="9" id="KW-0175">Coiled coil</keyword>
<keyword evidence="8" id="KW-0968">Cytoplasmic vesicle</keyword>
<proteinExistence type="predicted"/>
<name>A0A0M0J8Z5_9EUKA</name>
<dbReference type="Proteomes" id="UP000037460">
    <property type="component" value="Unassembled WGS sequence"/>
</dbReference>
<dbReference type="Gene3D" id="1.10.287.70">
    <property type="match status" value="1"/>
</dbReference>
<feature type="transmembrane region" description="Helical" evidence="11">
    <location>
        <begin position="1272"/>
        <end position="1292"/>
    </location>
</feature>
<dbReference type="InterPro" id="IPR018247">
    <property type="entry name" value="EF_Hand_1_Ca_BS"/>
</dbReference>
<dbReference type="PROSITE" id="PS50222">
    <property type="entry name" value="EF_HAND_2"/>
    <property type="match status" value="2"/>
</dbReference>
<dbReference type="CDD" id="cd00051">
    <property type="entry name" value="EFh"/>
    <property type="match status" value="1"/>
</dbReference>
<evidence type="ECO:0000256" key="11">
    <source>
        <dbReference type="SAM" id="Phobius"/>
    </source>
</evidence>